<dbReference type="InterPro" id="IPR032534">
    <property type="entry name" value="EcxA_zinc-bd"/>
</dbReference>
<evidence type="ECO:0000256" key="1">
    <source>
        <dbReference type="SAM" id="MobiDB-lite"/>
    </source>
</evidence>
<dbReference type="PANTHER" id="PTHR38478:SF1">
    <property type="entry name" value="ZINC DEPENDENT METALLOPROTEASE DOMAIN LIPOPROTEIN"/>
    <property type="match status" value="1"/>
</dbReference>
<dbReference type="InterPro" id="IPR024079">
    <property type="entry name" value="MetalloPept_cat_dom_sf"/>
</dbReference>
<dbReference type="AlphaFoldDB" id="A0A7V8NUQ6"/>
<dbReference type="Gene3D" id="3.40.390.10">
    <property type="entry name" value="Collagenase (Catalytic Domain)"/>
    <property type="match status" value="1"/>
</dbReference>
<dbReference type="Proteomes" id="UP000567293">
    <property type="component" value="Unassembled WGS sequence"/>
</dbReference>
<feature type="domain" description="EcxA zinc-binding" evidence="2">
    <location>
        <begin position="70"/>
        <end position="376"/>
    </location>
</feature>
<dbReference type="GO" id="GO:0008237">
    <property type="term" value="F:metallopeptidase activity"/>
    <property type="evidence" value="ECO:0007669"/>
    <property type="project" value="UniProtKB-KW"/>
</dbReference>
<dbReference type="PANTHER" id="PTHR38478">
    <property type="entry name" value="PEPTIDASE M1A AND M12B"/>
    <property type="match status" value="1"/>
</dbReference>
<feature type="region of interest" description="Disordered" evidence="1">
    <location>
        <begin position="454"/>
        <end position="482"/>
    </location>
</feature>
<evidence type="ECO:0000313" key="4">
    <source>
        <dbReference type="Proteomes" id="UP000567293"/>
    </source>
</evidence>
<name>A0A7V8NUQ6_9BACT</name>
<dbReference type="EMBL" id="JACDQQ010002237">
    <property type="protein sequence ID" value="MBA0087889.1"/>
    <property type="molecule type" value="Genomic_DNA"/>
</dbReference>
<keyword evidence="4" id="KW-1185">Reference proteome</keyword>
<comment type="caution">
    <text evidence="3">The sequence shown here is derived from an EMBL/GenBank/DDBJ whole genome shotgun (WGS) entry which is preliminary data.</text>
</comment>
<accession>A0A7V8NUQ6</accession>
<reference evidence="3" key="1">
    <citation type="submission" date="2020-06" db="EMBL/GenBank/DDBJ databases">
        <title>Legume-microbial interactions unlock mineral nutrients during tropical forest succession.</title>
        <authorList>
            <person name="Epihov D.Z."/>
        </authorList>
    </citation>
    <scope>NUCLEOTIDE SEQUENCE [LARGE SCALE GENOMIC DNA]</scope>
    <source>
        <strain evidence="3">Pan2503</strain>
    </source>
</reference>
<protein>
    <submittedName>
        <fullName evidence="3">Zinc-dependent metalloprotease</fullName>
    </submittedName>
</protein>
<gene>
    <name evidence="3" type="ORF">HRJ53_23120</name>
</gene>
<dbReference type="GO" id="GO:0006508">
    <property type="term" value="P:proteolysis"/>
    <property type="evidence" value="ECO:0007669"/>
    <property type="project" value="UniProtKB-KW"/>
</dbReference>
<sequence>MMDLRYNVIQWVHRATRGWSYGGAVIDPRTGEMIKGHVTLGSLRVRQDYLIAEALVAPYEKGKPVSRKIERVALARLRQLAAHEVGHTLGLEHNYSASTVNRSSVMDYPPPYVKLDAGGVPDLTDAYATGIGEWDKVSIAYGYQDFPAGVDEHAALNKILKEAYGRGLRFLTDQDARPAGSSSSVAHLWDSGSNAVDELNRLIEVRAAALKRFGENNIREGAPMATLEDVLVPLYLMHRYQVEAASKTVGGMDYTFALRGDGETPTQIVAPAEQRRALEAVLATLKPEVLALPESLLEMIPPRPPEYGRGREQFKIRTSPAFDALAPAEAAAEHTLEFLFNAERAARLVEFHARNAKNPGLAEVLDAILRATWKAPHGQGYNAQIASVVDNVALYDLMALIANDRASEEVRAMASQALDELYVWLNTQKGSREPIADQAHIAFALRQIEQFVKDPKKMDLTPPAEPPDGQPIGTDDDWEWPN</sequence>
<feature type="non-terminal residue" evidence="3">
    <location>
        <position position="1"/>
    </location>
</feature>
<keyword evidence="3" id="KW-0482">Metalloprotease</keyword>
<evidence type="ECO:0000259" key="2">
    <source>
        <dbReference type="Pfam" id="PF16313"/>
    </source>
</evidence>
<keyword evidence="3" id="KW-0645">Protease</keyword>
<dbReference type="SUPFAM" id="SSF55486">
    <property type="entry name" value="Metalloproteases ('zincins'), catalytic domain"/>
    <property type="match status" value="1"/>
</dbReference>
<evidence type="ECO:0000313" key="3">
    <source>
        <dbReference type="EMBL" id="MBA0087889.1"/>
    </source>
</evidence>
<proteinExistence type="predicted"/>
<dbReference type="Pfam" id="PF16313">
    <property type="entry name" value="DUF4953"/>
    <property type="match status" value="1"/>
</dbReference>
<organism evidence="3 4">
    <name type="scientific">Candidatus Acidiferrum panamense</name>
    <dbReference type="NCBI Taxonomy" id="2741543"/>
    <lineage>
        <taxon>Bacteria</taxon>
        <taxon>Pseudomonadati</taxon>
        <taxon>Acidobacteriota</taxon>
        <taxon>Terriglobia</taxon>
        <taxon>Candidatus Acidiferrales</taxon>
        <taxon>Candidatus Acidiferrum</taxon>
    </lineage>
</organism>
<keyword evidence="3" id="KW-0378">Hydrolase</keyword>